<evidence type="ECO:0000256" key="5">
    <source>
        <dbReference type="SAM" id="SignalP"/>
    </source>
</evidence>
<name>A0ABP4JPN0_9MICO</name>
<dbReference type="PANTHER" id="PTHR30532">
    <property type="entry name" value="IRON III DICITRATE-BINDING PERIPLASMIC PROTEIN"/>
    <property type="match status" value="1"/>
</dbReference>
<dbReference type="Pfam" id="PF01497">
    <property type="entry name" value="Peripla_BP_2"/>
    <property type="match status" value="1"/>
</dbReference>
<evidence type="ECO:0000259" key="6">
    <source>
        <dbReference type="PROSITE" id="PS50983"/>
    </source>
</evidence>
<dbReference type="PANTHER" id="PTHR30532:SF24">
    <property type="entry name" value="FERRIC ENTEROBACTIN-BINDING PERIPLASMIC PROTEIN FEPB"/>
    <property type="match status" value="1"/>
</dbReference>
<reference evidence="8" key="1">
    <citation type="journal article" date="2019" name="Int. J. Syst. Evol. Microbiol.">
        <title>The Global Catalogue of Microorganisms (GCM) 10K type strain sequencing project: providing services to taxonomists for standard genome sequencing and annotation.</title>
        <authorList>
            <consortium name="The Broad Institute Genomics Platform"/>
            <consortium name="The Broad Institute Genome Sequencing Center for Infectious Disease"/>
            <person name="Wu L."/>
            <person name="Ma J."/>
        </authorList>
    </citation>
    <scope>NUCLEOTIDE SEQUENCE [LARGE SCALE GENOMIC DNA]</scope>
    <source>
        <strain evidence="8">JCM 12398</strain>
    </source>
</reference>
<protein>
    <submittedName>
        <fullName evidence="7">Iron-siderophore ABC transporter substrate-binding protein</fullName>
    </submittedName>
</protein>
<dbReference type="InterPro" id="IPR002491">
    <property type="entry name" value="ABC_transptr_periplasmic_BD"/>
</dbReference>
<gene>
    <name evidence="7" type="ORF">GCM10009640_21640</name>
</gene>
<organism evidence="7 8">
    <name type="scientific">Agrococcus citreus</name>
    <dbReference type="NCBI Taxonomy" id="84643"/>
    <lineage>
        <taxon>Bacteria</taxon>
        <taxon>Bacillati</taxon>
        <taxon>Actinomycetota</taxon>
        <taxon>Actinomycetes</taxon>
        <taxon>Micrococcales</taxon>
        <taxon>Microbacteriaceae</taxon>
        <taxon>Agrococcus</taxon>
    </lineage>
</organism>
<evidence type="ECO:0000256" key="1">
    <source>
        <dbReference type="ARBA" id="ARBA00004196"/>
    </source>
</evidence>
<feature type="signal peptide" evidence="5">
    <location>
        <begin position="1"/>
        <end position="27"/>
    </location>
</feature>
<dbReference type="SUPFAM" id="SSF53807">
    <property type="entry name" value="Helical backbone' metal receptor"/>
    <property type="match status" value="1"/>
</dbReference>
<dbReference type="InterPro" id="IPR051313">
    <property type="entry name" value="Bact_iron-sidero_bind"/>
</dbReference>
<dbReference type="EMBL" id="BAAAKK010000005">
    <property type="protein sequence ID" value="GAA1424748.1"/>
    <property type="molecule type" value="Genomic_DNA"/>
</dbReference>
<feature type="domain" description="Fe/B12 periplasmic-binding" evidence="6">
    <location>
        <begin position="55"/>
        <end position="333"/>
    </location>
</feature>
<evidence type="ECO:0000313" key="7">
    <source>
        <dbReference type="EMBL" id="GAA1424748.1"/>
    </source>
</evidence>
<dbReference type="Gene3D" id="3.40.50.1980">
    <property type="entry name" value="Nitrogenase molybdenum iron protein domain"/>
    <property type="match status" value="2"/>
</dbReference>
<evidence type="ECO:0000256" key="2">
    <source>
        <dbReference type="ARBA" id="ARBA00008814"/>
    </source>
</evidence>
<keyword evidence="8" id="KW-1185">Reference proteome</keyword>
<dbReference type="PROSITE" id="PS51257">
    <property type="entry name" value="PROKAR_LIPOPROTEIN"/>
    <property type="match status" value="1"/>
</dbReference>
<comment type="similarity">
    <text evidence="2">Belongs to the bacterial solute-binding protein 8 family.</text>
</comment>
<dbReference type="RefSeq" id="WP_343920289.1">
    <property type="nucleotide sequence ID" value="NZ_BAAAKK010000005.1"/>
</dbReference>
<keyword evidence="3" id="KW-0813">Transport</keyword>
<evidence type="ECO:0000313" key="8">
    <source>
        <dbReference type="Proteomes" id="UP001501266"/>
    </source>
</evidence>
<sequence>MRRTNALALPAALAALALAACSSTAEAPAESGAAGEPIVIEHAFGETEVPAGVERVATVGASTEDALLALDVVPVIMPRIVWGSEESGMYRWTEERIDELGAEPPALWDETDGIDFEAINAAEPELILAPYSGITQEDYETLSSIAPTVAFPEAAWATPWRDTIRITGEALGRSDDADALLADLDQQIADAAAAHPELEGKTSMFTFITAADLGTIGYYAPDDARQAFLEELGLETAPSVVELSETVDGFYGQVSAEQADTFADVDVLFAYGDEALLTAMQADPLLSTIPAIARGSVVLLPDATPQAAAVSPPTALSLPWALDDYAAQIAEAAAKVG</sequence>
<dbReference type="Proteomes" id="UP001501266">
    <property type="component" value="Unassembled WGS sequence"/>
</dbReference>
<evidence type="ECO:0000256" key="3">
    <source>
        <dbReference type="ARBA" id="ARBA00022448"/>
    </source>
</evidence>
<dbReference type="PROSITE" id="PS50983">
    <property type="entry name" value="FE_B12_PBP"/>
    <property type="match status" value="1"/>
</dbReference>
<comment type="caution">
    <text evidence="7">The sequence shown here is derived from an EMBL/GenBank/DDBJ whole genome shotgun (WGS) entry which is preliminary data.</text>
</comment>
<keyword evidence="4 5" id="KW-0732">Signal</keyword>
<comment type="subcellular location">
    <subcellularLocation>
        <location evidence="1">Cell envelope</location>
    </subcellularLocation>
</comment>
<accession>A0ABP4JPN0</accession>
<feature type="chain" id="PRO_5045870000" evidence="5">
    <location>
        <begin position="28"/>
        <end position="337"/>
    </location>
</feature>
<evidence type="ECO:0000256" key="4">
    <source>
        <dbReference type="ARBA" id="ARBA00022729"/>
    </source>
</evidence>
<proteinExistence type="inferred from homology"/>